<evidence type="ECO:0000313" key="2">
    <source>
        <dbReference type="Proteomes" id="UP000821865"/>
    </source>
</evidence>
<proteinExistence type="predicted"/>
<accession>A0ACB8CVT2</accession>
<dbReference type="EMBL" id="CM023473">
    <property type="protein sequence ID" value="KAH7953244.1"/>
    <property type="molecule type" value="Genomic_DNA"/>
</dbReference>
<protein>
    <submittedName>
        <fullName evidence="1">Uncharacterized protein</fullName>
    </submittedName>
</protein>
<organism evidence="1 2">
    <name type="scientific">Dermacentor silvarum</name>
    <name type="common">Tick</name>
    <dbReference type="NCBI Taxonomy" id="543639"/>
    <lineage>
        <taxon>Eukaryota</taxon>
        <taxon>Metazoa</taxon>
        <taxon>Ecdysozoa</taxon>
        <taxon>Arthropoda</taxon>
        <taxon>Chelicerata</taxon>
        <taxon>Arachnida</taxon>
        <taxon>Acari</taxon>
        <taxon>Parasitiformes</taxon>
        <taxon>Ixodida</taxon>
        <taxon>Ixodoidea</taxon>
        <taxon>Ixodidae</taxon>
        <taxon>Rhipicephalinae</taxon>
        <taxon>Dermacentor</taxon>
    </lineage>
</organism>
<comment type="caution">
    <text evidence="1">The sequence shown here is derived from an EMBL/GenBank/DDBJ whole genome shotgun (WGS) entry which is preliminary data.</text>
</comment>
<evidence type="ECO:0000313" key="1">
    <source>
        <dbReference type="EMBL" id="KAH7953244.1"/>
    </source>
</evidence>
<gene>
    <name evidence="1" type="ORF">HPB49_006408</name>
</gene>
<dbReference type="Proteomes" id="UP000821865">
    <property type="component" value="Chromosome 4"/>
</dbReference>
<name>A0ACB8CVT2_DERSI</name>
<reference evidence="1" key="1">
    <citation type="submission" date="2020-05" db="EMBL/GenBank/DDBJ databases">
        <title>Large-scale comparative analyses of tick genomes elucidate their genetic diversity and vector capacities.</title>
        <authorList>
            <person name="Jia N."/>
            <person name="Wang J."/>
            <person name="Shi W."/>
            <person name="Du L."/>
            <person name="Sun Y."/>
            <person name="Zhan W."/>
            <person name="Jiang J."/>
            <person name="Wang Q."/>
            <person name="Zhang B."/>
            <person name="Ji P."/>
            <person name="Sakyi L.B."/>
            <person name="Cui X."/>
            <person name="Yuan T."/>
            <person name="Jiang B."/>
            <person name="Yang W."/>
            <person name="Lam T.T.-Y."/>
            <person name="Chang Q."/>
            <person name="Ding S."/>
            <person name="Wang X."/>
            <person name="Zhu J."/>
            <person name="Ruan X."/>
            <person name="Zhao L."/>
            <person name="Wei J."/>
            <person name="Que T."/>
            <person name="Du C."/>
            <person name="Cheng J."/>
            <person name="Dai P."/>
            <person name="Han X."/>
            <person name="Huang E."/>
            <person name="Gao Y."/>
            <person name="Liu J."/>
            <person name="Shao H."/>
            <person name="Ye R."/>
            <person name="Li L."/>
            <person name="Wei W."/>
            <person name="Wang X."/>
            <person name="Wang C."/>
            <person name="Yang T."/>
            <person name="Huo Q."/>
            <person name="Li W."/>
            <person name="Guo W."/>
            <person name="Chen H."/>
            <person name="Zhou L."/>
            <person name="Ni X."/>
            <person name="Tian J."/>
            <person name="Zhou Y."/>
            <person name="Sheng Y."/>
            <person name="Liu T."/>
            <person name="Pan Y."/>
            <person name="Xia L."/>
            <person name="Li J."/>
            <person name="Zhao F."/>
            <person name="Cao W."/>
        </authorList>
    </citation>
    <scope>NUCLEOTIDE SEQUENCE</scope>
    <source>
        <strain evidence="1">Dsil-2018</strain>
    </source>
</reference>
<keyword evidence="2" id="KW-1185">Reference proteome</keyword>
<sequence length="164" mass="18726">MPKYGSLDPFDQDCGPWQEYLERMQQFFAPNEVPDAKKRAVFLSCCGLLAPNKPTETTLENCLKTLIDHFSPKPSIVVSRFKFNSRIRNEGESVSEFVSALKKLSEHCEFDTFLKDLLHDRIVCGIRDTQMQTRLLEEPNLTLETACRPLSPWSLPSATRRSSA</sequence>